<protein>
    <recommendedName>
        <fullName evidence="1">Trk system potassium uptake protein TrkA</fullName>
    </recommendedName>
</protein>
<keyword evidence="4" id="KW-0520">NAD</keyword>
<dbReference type="Pfam" id="PF02254">
    <property type="entry name" value="TrkA_N"/>
    <property type="match status" value="1"/>
</dbReference>
<dbReference type="AlphaFoldDB" id="A0A941I0P5"/>
<dbReference type="InterPro" id="IPR036291">
    <property type="entry name" value="NAD(P)-bd_dom_sf"/>
</dbReference>
<dbReference type="GO" id="GO:0005886">
    <property type="term" value="C:plasma membrane"/>
    <property type="evidence" value="ECO:0007669"/>
    <property type="project" value="InterPro"/>
</dbReference>
<keyword evidence="2" id="KW-0633">Potassium transport</keyword>
<dbReference type="Gene3D" id="3.30.70.1450">
    <property type="entry name" value="Regulator of K+ conductance, C-terminal domain"/>
    <property type="match status" value="1"/>
</dbReference>
<evidence type="ECO:0000259" key="5">
    <source>
        <dbReference type="PROSITE" id="PS51201"/>
    </source>
</evidence>
<dbReference type="InterPro" id="IPR036721">
    <property type="entry name" value="RCK_C_sf"/>
</dbReference>
<evidence type="ECO:0000313" key="7">
    <source>
        <dbReference type="EMBL" id="MBR7743436.1"/>
    </source>
</evidence>
<evidence type="ECO:0000256" key="3">
    <source>
        <dbReference type="ARBA" id="ARBA00022958"/>
    </source>
</evidence>
<evidence type="ECO:0000259" key="6">
    <source>
        <dbReference type="PROSITE" id="PS51202"/>
    </source>
</evidence>
<dbReference type="InterPro" id="IPR006036">
    <property type="entry name" value="K_uptake_TrkA"/>
</dbReference>
<dbReference type="RefSeq" id="WP_211602698.1">
    <property type="nucleotide sequence ID" value="NZ_JAGSNF010000012.1"/>
</dbReference>
<proteinExistence type="predicted"/>
<dbReference type="PRINTS" id="PR00335">
    <property type="entry name" value="KUPTAKETRKA"/>
</dbReference>
<dbReference type="SUPFAM" id="SSF51735">
    <property type="entry name" value="NAD(P)-binding Rossmann-fold domains"/>
    <property type="match status" value="1"/>
</dbReference>
<dbReference type="GO" id="GO:0015079">
    <property type="term" value="F:potassium ion transmembrane transporter activity"/>
    <property type="evidence" value="ECO:0007669"/>
    <property type="project" value="InterPro"/>
</dbReference>
<dbReference type="SUPFAM" id="SSF116726">
    <property type="entry name" value="TrkA C-terminal domain-like"/>
    <property type="match status" value="1"/>
</dbReference>
<evidence type="ECO:0000256" key="2">
    <source>
        <dbReference type="ARBA" id="ARBA00022538"/>
    </source>
</evidence>
<dbReference type="InterPro" id="IPR050721">
    <property type="entry name" value="Trk_Ktr_HKT_K-transport"/>
</dbReference>
<dbReference type="PANTHER" id="PTHR43833:SF8">
    <property type="entry name" value="TRK SYSTEM POTASSIUM UPTAKE PROTEIN TRKA"/>
    <property type="match status" value="1"/>
</dbReference>
<accession>A0A941I0P5</accession>
<dbReference type="EMBL" id="JAGSNF010000012">
    <property type="protein sequence ID" value="MBR7743436.1"/>
    <property type="molecule type" value="Genomic_DNA"/>
</dbReference>
<keyword evidence="3" id="KW-0630">Potassium</keyword>
<gene>
    <name evidence="7" type="ORF">KC207_09055</name>
</gene>
<dbReference type="PROSITE" id="PS51201">
    <property type="entry name" value="RCK_N"/>
    <property type="match status" value="1"/>
</dbReference>
<dbReference type="PROSITE" id="PS51202">
    <property type="entry name" value="RCK_C"/>
    <property type="match status" value="1"/>
</dbReference>
<dbReference type="InterPro" id="IPR006037">
    <property type="entry name" value="RCK_C"/>
</dbReference>
<keyword evidence="8" id="KW-1185">Reference proteome</keyword>
<dbReference type="PANTHER" id="PTHR43833">
    <property type="entry name" value="POTASSIUM CHANNEL PROTEIN 2-RELATED-RELATED"/>
    <property type="match status" value="1"/>
</dbReference>
<name>A0A941I0P5_9MICO</name>
<reference evidence="7" key="1">
    <citation type="submission" date="2021-04" db="EMBL/GenBank/DDBJ databases">
        <title>Phycicoccus avicenniae sp. nov., a novel endophytic actinomycetes isolated from branch of Avicennia mariana.</title>
        <authorList>
            <person name="Tuo L."/>
        </authorList>
    </citation>
    <scope>NUCLEOTIDE SEQUENCE</scope>
    <source>
        <strain evidence="7">BSK3Z-2</strain>
    </source>
</reference>
<sequence length="220" mass="23792">MHFVIMGCGRVGASLARAIEAAGHEVAVIDQDEGSFRRLGASFDGRTVQGVGFDRDTLRRAGIEDAYAFAAVSSGDNSNILAARVAREKYGIENVVARIYDPGRAEIYQRLGIPTVATVKWTSDQMLRRLLPQGHVPEFTDPSGRVVIAEMPVSSGWIGHRITDLEAAVDGRVAYLTRLGEGLLPGRDTVYQDGDLVHVALERDHLATAERVLDAPPPSS</sequence>
<organism evidence="7 8">
    <name type="scientific">Phycicoccus avicenniae</name>
    <dbReference type="NCBI Taxonomy" id="2828860"/>
    <lineage>
        <taxon>Bacteria</taxon>
        <taxon>Bacillati</taxon>
        <taxon>Actinomycetota</taxon>
        <taxon>Actinomycetes</taxon>
        <taxon>Micrococcales</taxon>
        <taxon>Intrasporangiaceae</taxon>
        <taxon>Phycicoccus</taxon>
    </lineage>
</organism>
<evidence type="ECO:0000256" key="1">
    <source>
        <dbReference type="ARBA" id="ARBA00017378"/>
    </source>
</evidence>
<evidence type="ECO:0000256" key="4">
    <source>
        <dbReference type="ARBA" id="ARBA00023027"/>
    </source>
</evidence>
<feature type="domain" description="RCK N-terminal" evidence="5">
    <location>
        <begin position="1"/>
        <end position="118"/>
    </location>
</feature>
<comment type="caution">
    <text evidence="7">The sequence shown here is derived from an EMBL/GenBank/DDBJ whole genome shotgun (WGS) entry which is preliminary data.</text>
</comment>
<keyword evidence="2" id="KW-0406">Ion transport</keyword>
<feature type="domain" description="RCK C-terminal" evidence="6">
    <location>
        <begin position="134"/>
        <end position="215"/>
    </location>
</feature>
<dbReference type="Gene3D" id="3.40.50.720">
    <property type="entry name" value="NAD(P)-binding Rossmann-like Domain"/>
    <property type="match status" value="1"/>
</dbReference>
<keyword evidence="2" id="KW-0813">Transport</keyword>
<evidence type="ECO:0000313" key="8">
    <source>
        <dbReference type="Proteomes" id="UP000677016"/>
    </source>
</evidence>
<dbReference type="Proteomes" id="UP000677016">
    <property type="component" value="Unassembled WGS sequence"/>
</dbReference>
<dbReference type="InterPro" id="IPR003148">
    <property type="entry name" value="RCK_N"/>
</dbReference>